<reference evidence="1 2" key="1">
    <citation type="submission" date="2007-05" db="EMBL/GenBank/DDBJ databases">
        <title>Complete sequence of chromosome of Acidiphilium cryptum JF-5.</title>
        <authorList>
            <consortium name="US DOE Joint Genome Institute"/>
            <person name="Copeland A."/>
            <person name="Lucas S."/>
            <person name="Lapidus A."/>
            <person name="Barry K."/>
            <person name="Detter J.C."/>
            <person name="Glavina del Rio T."/>
            <person name="Hammon N."/>
            <person name="Israni S."/>
            <person name="Dalin E."/>
            <person name="Tice H."/>
            <person name="Pitluck S."/>
            <person name="Sims D."/>
            <person name="Brettin T."/>
            <person name="Bruce D."/>
            <person name="Han C."/>
            <person name="Schmutz J."/>
            <person name="Larimer F."/>
            <person name="Land M."/>
            <person name="Hauser L."/>
            <person name="Kyrpides N."/>
            <person name="Kim E."/>
            <person name="Magnuson T."/>
            <person name="Richardson P."/>
        </authorList>
    </citation>
    <scope>NUCLEOTIDE SEQUENCE [LARGE SCALE GENOMIC DNA]</scope>
    <source>
        <strain evidence="1 2">JF-5</strain>
    </source>
</reference>
<sequence>MRAALPALAVLLVACSTGQGSEPVGHAASGPLSATLRRSPRGPGNFQYFLSVRNNGRVIFSSPGDPAQLIPRLVRPAGAPRWFPQQRAHLAGIAVLGGRRFAIVAEHNTGADCGEGTVGLVGSRGELVTVRNPCALDVAIGHGEVRLAGPYYAPGAPLVDPTIVRAAAILTFRGGKPVESPPYFRMRTSSPP</sequence>
<evidence type="ECO:0000313" key="2">
    <source>
        <dbReference type="Proteomes" id="UP000000245"/>
    </source>
</evidence>
<dbReference type="PROSITE" id="PS51257">
    <property type="entry name" value="PROKAR_LIPOPROTEIN"/>
    <property type="match status" value="1"/>
</dbReference>
<dbReference type="KEGG" id="acr:Acry_2026"/>
<gene>
    <name evidence="1" type="ordered locus">Acry_2026</name>
</gene>
<dbReference type="STRING" id="349163.Acry_2026"/>
<keyword evidence="2" id="KW-1185">Reference proteome</keyword>
<organism evidence="1 2">
    <name type="scientific">Acidiphilium cryptum (strain JF-5)</name>
    <dbReference type="NCBI Taxonomy" id="349163"/>
    <lineage>
        <taxon>Bacteria</taxon>
        <taxon>Pseudomonadati</taxon>
        <taxon>Pseudomonadota</taxon>
        <taxon>Alphaproteobacteria</taxon>
        <taxon>Acetobacterales</taxon>
        <taxon>Acidocellaceae</taxon>
        <taxon>Acidiphilium</taxon>
    </lineage>
</organism>
<name>A5G044_ACICJ</name>
<dbReference type="AlphaFoldDB" id="A5G044"/>
<protein>
    <submittedName>
        <fullName evidence="1">Uncharacterized protein</fullName>
    </submittedName>
</protein>
<proteinExistence type="predicted"/>
<evidence type="ECO:0000313" key="1">
    <source>
        <dbReference type="EMBL" id="ABQ31226.1"/>
    </source>
</evidence>
<dbReference type="HOGENOM" id="CLU_1479052_0_0_5"/>
<accession>A5G044</accession>
<dbReference type="Proteomes" id="UP000000245">
    <property type="component" value="Chromosome"/>
</dbReference>
<dbReference type="EMBL" id="CP000697">
    <property type="protein sequence ID" value="ABQ31226.1"/>
    <property type="molecule type" value="Genomic_DNA"/>
</dbReference>